<dbReference type="SMART" id="SM00245">
    <property type="entry name" value="TSPc"/>
    <property type="match status" value="1"/>
</dbReference>
<evidence type="ECO:0000256" key="4">
    <source>
        <dbReference type="ARBA" id="ARBA00022670"/>
    </source>
</evidence>
<dbReference type="EMBL" id="LR593886">
    <property type="protein sequence ID" value="VTS01128.1"/>
    <property type="molecule type" value="Genomic_DNA"/>
</dbReference>
<dbReference type="InterPro" id="IPR036034">
    <property type="entry name" value="PDZ_sf"/>
</dbReference>
<evidence type="ECO:0000313" key="13">
    <source>
        <dbReference type="EMBL" id="VTS01128.1"/>
    </source>
</evidence>
<dbReference type="Gene3D" id="3.30.750.44">
    <property type="match status" value="1"/>
</dbReference>
<feature type="region of interest" description="Disordered" evidence="10">
    <location>
        <begin position="1052"/>
        <end position="1098"/>
    </location>
</feature>
<dbReference type="SUPFAM" id="SSF50156">
    <property type="entry name" value="PDZ domain-like"/>
    <property type="match status" value="1"/>
</dbReference>
<feature type="chain" id="PRO_5026828160" description="Tricorn protease homolog" evidence="11">
    <location>
        <begin position="26"/>
        <end position="1098"/>
    </location>
</feature>
<dbReference type="SUPFAM" id="SSF69304">
    <property type="entry name" value="Tricorn protease N-terminal domain"/>
    <property type="match status" value="1"/>
</dbReference>
<comment type="similarity">
    <text evidence="2 7">Belongs to the peptidase S41B family.</text>
</comment>
<dbReference type="Pfam" id="PF03572">
    <property type="entry name" value="Peptidase_S41"/>
    <property type="match status" value="1"/>
</dbReference>
<dbReference type="GO" id="GO:0006508">
    <property type="term" value="P:proteolysis"/>
    <property type="evidence" value="ECO:0007669"/>
    <property type="project" value="UniProtKB-UniRule"/>
</dbReference>
<dbReference type="SUPFAM" id="SSF82171">
    <property type="entry name" value="DPP6 N-terminal domain-like"/>
    <property type="match status" value="1"/>
</dbReference>
<feature type="site" description="Transition state stabilizer; via amide nitrogen" evidence="9">
    <location>
        <position position="952"/>
    </location>
</feature>
<dbReference type="InterPro" id="IPR001478">
    <property type="entry name" value="PDZ"/>
</dbReference>
<organism evidence="13 14">
    <name type="scientific">Gemmata massiliana</name>
    <dbReference type="NCBI Taxonomy" id="1210884"/>
    <lineage>
        <taxon>Bacteria</taxon>
        <taxon>Pseudomonadati</taxon>
        <taxon>Planctomycetota</taxon>
        <taxon>Planctomycetia</taxon>
        <taxon>Gemmatales</taxon>
        <taxon>Gemmataceae</taxon>
        <taxon>Gemmata</taxon>
    </lineage>
</organism>
<feature type="active site" description="Charge relay system" evidence="8">
    <location>
        <position position="730"/>
    </location>
</feature>
<keyword evidence="3 7" id="KW-0963">Cytoplasm</keyword>
<dbReference type="PIRSF" id="PIRSF036421">
    <property type="entry name" value="Tricorn_protease"/>
    <property type="match status" value="1"/>
</dbReference>
<proteinExistence type="inferred from homology"/>
<feature type="signal peptide" evidence="11">
    <location>
        <begin position="1"/>
        <end position="25"/>
    </location>
</feature>
<sequence length="1098" mass="120009">MPAPHALVRFLLPLVLLLSASVASGQEPIRFARTPDISPDGKTIAFSYLGDIWTVEAIGGVARPVTMHEAHDINPMFSPDGKWIAFSSNRFGQYDVFVVSAVGGKPKRLTFDHAPDMVTGWTQDGKSVVFTSPRSTAYPSNSECFTVSVESGAERKLNLFEAKEAHFSPSGNVVAFVRGPGTWYRRGYRGSSNDDIWVSEVDGKSPRRVTTFDGQDSYPMFSPDARKLYYVTENGSRSGCANIVCQPLSSDFTPAGPVKRLTMHEDDTVRHARVSGNGEWIVYECGADLWVANTQGDRSPRKLAIEVNADDKSNTERTITFTRDATEYALSPDENHAVLVIHGQLFLTKIPGGGKSTRLTEHAFADSNPTWSPDGKKILFASDRGGTTDLYVLEADDAEHPELTKAHKFKTTRLTNTVSEEISATFSPKGDQIAFIREGKLWLMKSDGSNQRVLVSAQKVLDYDWGPDGKHVAYCRMDGSFSAEIYISATDGTGAPVNVSRHATFNSDVSWSQTNGKLSFVGQRRNAYGVHVVSLQKPLADGSTRPPADQIDWDDLHLRVERPTNMSAEYGTVSPDGTQIAFRSLSNGDDLWIVSSNGALLTRMTSGGQVPSWIKWSKKTSFGTVYFLNGSGELRFVRTGFGFNSAGSGPPEPSKVAFSAKMTIKRDEEFAEMFAQCWRALSDNFYDSKHHGADWSAVRSKFLPLVAHTATREDLYALVSLMLGELNASHLGISGKMPTPDEWTADLGLIFDDTYRGPGLKVTEVLKRGPADKRGMNIKPGDIVLSIDRTELTSNVNVSKLLNNKIGEGVQLEIASDPRDAKTKRRIEIVAASRTRISQLMYERWVQQNADAVAKASDGKVGYIHIPGMDEPGLDTFVRALYSDHFDKEALVIDVRFNGGGFTHDQVLNYLAGKEHTFFKQRDGGEGLVLRSADRKWTKPMVVMANNRSYSDAEIFPHAFRALGLGKVVGQATGGFVIGTGSTRLIDGSSFRLPRIGVYTNKGINMEKQGVQPDVPVEVTPDDWAKGIDGQLLKAVDVVVLDVREWKKTKAGLAGTPAPSAPPATAPAQVPVAPMPHGTTPPPAPSSRPTTLIPMAEE</sequence>
<evidence type="ECO:0000256" key="5">
    <source>
        <dbReference type="ARBA" id="ARBA00022801"/>
    </source>
</evidence>
<dbReference type="InterPro" id="IPR012393">
    <property type="entry name" value="Tricorn_protease"/>
</dbReference>
<dbReference type="SMART" id="SM00228">
    <property type="entry name" value="PDZ"/>
    <property type="match status" value="1"/>
</dbReference>
<evidence type="ECO:0000256" key="1">
    <source>
        <dbReference type="ARBA" id="ARBA00004496"/>
    </source>
</evidence>
<dbReference type="Gene3D" id="2.30.42.10">
    <property type="match status" value="1"/>
</dbReference>
<dbReference type="PROSITE" id="PS50106">
    <property type="entry name" value="PDZ"/>
    <property type="match status" value="1"/>
</dbReference>
<name>A0A6P2DKK8_9BACT</name>
<evidence type="ECO:0000256" key="3">
    <source>
        <dbReference type="ARBA" id="ARBA00022490"/>
    </source>
</evidence>
<evidence type="ECO:0000256" key="11">
    <source>
        <dbReference type="SAM" id="SignalP"/>
    </source>
</evidence>
<evidence type="ECO:0000256" key="8">
    <source>
        <dbReference type="PIRSR" id="PIRSR036421-1"/>
    </source>
</evidence>
<dbReference type="AlphaFoldDB" id="A0A6P2DKK8"/>
<keyword evidence="4 7" id="KW-0645">Protease</keyword>
<feature type="compositionally biased region" description="Low complexity" evidence="10">
    <location>
        <begin position="1066"/>
        <end position="1078"/>
    </location>
</feature>
<dbReference type="KEGG" id="gms:SOIL9_79530"/>
<keyword evidence="11" id="KW-0732">Signal</keyword>
<dbReference type="Proteomes" id="UP000464178">
    <property type="component" value="Chromosome"/>
</dbReference>
<dbReference type="Gene3D" id="2.120.10.30">
    <property type="entry name" value="TolB, C-terminal domain"/>
    <property type="match status" value="2"/>
</dbReference>
<evidence type="ECO:0000259" key="12">
    <source>
        <dbReference type="PROSITE" id="PS50106"/>
    </source>
</evidence>
<dbReference type="EC" id="3.4.21.-" evidence="7"/>
<dbReference type="Gene3D" id="2.120.10.60">
    <property type="entry name" value="Tricorn protease N-terminal domain"/>
    <property type="match status" value="1"/>
</dbReference>
<reference evidence="13 14" key="1">
    <citation type="submission" date="2019-05" db="EMBL/GenBank/DDBJ databases">
        <authorList>
            <consortium name="Science for Life Laboratories"/>
        </authorList>
    </citation>
    <scope>NUCLEOTIDE SEQUENCE [LARGE SCALE GENOMIC DNA]</scope>
    <source>
        <strain evidence="13">Soil9</strain>
    </source>
</reference>
<dbReference type="PANTHER" id="PTHR43253:SF1">
    <property type="entry name" value="TRICORN PROTEASE HOMOLOG 2-RELATED"/>
    <property type="match status" value="1"/>
</dbReference>
<evidence type="ECO:0000256" key="2">
    <source>
        <dbReference type="ARBA" id="ARBA00008524"/>
    </source>
</evidence>
<dbReference type="InterPro" id="IPR005151">
    <property type="entry name" value="Tail-specific_protease"/>
</dbReference>
<dbReference type="InterPro" id="IPR028204">
    <property type="entry name" value="Tricorn_C1"/>
</dbReference>
<dbReference type="Pfam" id="PF07676">
    <property type="entry name" value="PD40"/>
    <property type="match status" value="2"/>
</dbReference>
<feature type="domain" description="PDZ" evidence="12">
    <location>
        <begin position="718"/>
        <end position="794"/>
    </location>
</feature>
<dbReference type="InterPro" id="IPR029045">
    <property type="entry name" value="ClpP/crotonase-like_dom_sf"/>
</dbReference>
<keyword evidence="5 7" id="KW-0378">Hydrolase</keyword>
<dbReference type="InterPro" id="IPR011659">
    <property type="entry name" value="WD40"/>
</dbReference>
<dbReference type="InterPro" id="IPR011042">
    <property type="entry name" value="6-blade_b-propeller_TolB-like"/>
</dbReference>
<feature type="active site" description="Charge relay system" evidence="8">
    <location>
        <position position="1007"/>
    </location>
</feature>
<protein>
    <recommendedName>
        <fullName evidence="7">Tricorn protease homolog</fullName>
        <ecNumber evidence="7">3.4.21.-</ecNumber>
    </recommendedName>
</protein>
<keyword evidence="6 7" id="KW-0720">Serine protease</keyword>
<dbReference type="Pfam" id="PF13180">
    <property type="entry name" value="PDZ_2"/>
    <property type="match status" value="1"/>
</dbReference>
<evidence type="ECO:0000256" key="7">
    <source>
        <dbReference type="PIRNR" id="PIRNR036421"/>
    </source>
</evidence>
<dbReference type="RefSeq" id="WP_162672366.1">
    <property type="nucleotide sequence ID" value="NZ_LR593886.1"/>
</dbReference>
<dbReference type="GO" id="GO:0008236">
    <property type="term" value="F:serine-type peptidase activity"/>
    <property type="evidence" value="ECO:0007669"/>
    <property type="project" value="UniProtKB-UniRule"/>
</dbReference>
<evidence type="ECO:0000256" key="10">
    <source>
        <dbReference type="SAM" id="MobiDB-lite"/>
    </source>
</evidence>
<dbReference type="CDD" id="cd07562">
    <property type="entry name" value="Peptidase_S41_TRI"/>
    <property type="match status" value="1"/>
</dbReference>
<accession>A0A6P2DKK8</accession>
<gene>
    <name evidence="13" type="ORF">SOIL9_79530</name>
</gene>
<dbReference type="PANTHER" id="PTHR43253">
    <property type="entry name" value="TRICORN PROTEASE HOMOLOG 2-RELATED"/>
    <property type="match status" value="1"/>
</dbReference>
<feature type="active site" description="Nucleophile" evidence="8">
    <location>
        <position position="951"/>
    </location>
</feature>
<dbReference type="Pfam" id="PF26549">
    <property type="entry name" value="Tricorn_N"/>
    <property type="match status" value="1"/>
</dbReference>
<keyword evidence="14" id="KW-1185">Reference proteome</keyword>
<dbReference type="Pfam" id="PF14684">
    <property type="entry name" value="Tricorn_C1"/>
    <property type="match status" value="1"/>
</dbReference>
<comment type="subcellular location">
    <subcellularLocation>
        <location evidence="1 7">Cytoplasm</location>
    </subcellularLocation>
</comment>
<evidence type="ECO:0000256" key="6">
    <source>
        <dbReference type="ARBA" id="ARBA00022825"/>
    </source>
</evidence>
<dbReference type="GO" id="GO:0005737">
    <property type="term" value="C:cytoplasm"/>
    <property type="evidence" value="ECO:0007669"/>
    <property type="project" value="UniProtKB-SubCell"/>
</dbReference>
<dbReference type="Gene3D" id="3.90.226.10">
    <property type="entry name" value="2-enoyl-CoA Hydratase, Chain A, domain 1"/>
    <property type="match status" value="1"/>
</dbReference>
<comment type="function">
    <text evidence="7">Degrades oligopeptides.</text>
</comment>
<evidence type="ECO:0000256" key="9">
    <source>
        <dbReference type="PIRSR" id="PIRSR036421-3"/>
    </source>
</evidence>
<evidence type="ECO:0000313" key="14">
    <source>
        <dbReference type="Proteomes" id="UP000464178"/>
    </source>
</evidence>
<dbReference type="SUPFAM" id="SSF52096">
    <property type="entry name" value="ClpP/crotonase"/>
    <property type="match status" value="1"/>
</dbReference>